<reference evidence="2 3" key="3">
    <citation type="journal article" date="1997" name="J. Gen. Virol.">
        <title>Cloning and functional characterization of the origin of lytic-phase DNA replication of rat cytomegalovirus.</title>
        <authorList>
            <person name="Vink C."/>
            <person name="Beuken E."/>
            <person name="Bruggeman C.A."/>
        </authorList>
    </citation>
    <scope>NUCLEOTIDE SEQUENCE [LARGE SCALE GENOMIC DNA]</scope>
    <source>
        <strain evidence="2 3">Maastricht</strain>
    </source>
</reference>
<reference evidence="2 3" key="2">
    <citation type="journal article" date="1996" name="J. Virol.">
        <title>Structure of the rat cytomegalovirus genome termini.</title>
        <authorList>
            <person name="Vink C."/>
            <person name="Beuken E."/>
            <person name="Bruggeman C.A."/>
        </authorList>
    </citation>
    <scope>NUCLEOTIDE SEQUENCE [LARGE SCALE GENOMIC DNA]</scope>
    <source>
        <strain evidence="2 3">Maastricht</strain>
    </source>
</reference>
<organismHost>
    <name type="scientific">Rattus</name>
    <name type="common">rats</name>
    <dbReference type="NCBI Taxonomy" id="10114"/>
</organismHost>
<reference evidence="2 3" key="10">
    <citation type="journal article" date="2000" name="Virus Res.">
        <title>Rat cytomegalovirus R89 is a highly conserved gene which expresses a spliced transcript.</title>
        <authorList>
            <person name="Gruijthuijsen Y.K."/>
            <person name="Beuken E."/>
            <person name="Bruggeman C.A."/>
            <person name="Vink C."/>
        </authorList>
    </citation>
    <scope>NUCLEOTIDE SEQUENCE [LARGE SCALE GENOMIC DNA]</scope>
    <source>
        <strain evidence="2 3">Maastricht</strain>
    </source>
</reference>
<dbReference type="Proteomes" id="UP000008288">
    <property type="component" value="Segment"/>
</dbReference>
<dbReference type="KEGG" id="vg:940284"/>
<reference evidence="2 3" key="8">
    <citation type="journal article" date="2000" name="J. Virol.">
        <title>The r144 major histocompatibility complex class I-like gene of rat cytomegalovirus is dispensable for both acute and long-term infection in the immunocompromised host.</title>
        <authorList>
            <person name="Beisser P.S."/>
            <person name="Kloover J.S."/>
            <person name="Grauls G.E."/>
            <person name="Blok M.J."/>
            <person name="Bruggeman C.A."/>
            <person name="Vink C."/>
        </authorList>
    </citation>
    <scope>NUCLEOTIDE SEQUENCE [LARGE SCALE GENOMIC DNA]</scope>
    <source>
        <strain evidence="2 3">Maastricht</strain>
    </source>
</reference>
<evidence type="ECO:0000313" key="3">
    <source>
        <dbReference type="Proteomes" id="UP000008288"/>
    </source>
</evidence>
<dbReference type="GeneID" id="940284"/>
<proteinExistence type="predicted"/>
<reference evidence="2 3" key="5">
    <citation type="journal article" date="1998" name="Virology">
        <title>The Maastricht strain and England strain of rat cytomegalovirus represent different betaherpesvirus species rather than strains.</title>
        <authorList>
            <person name="Beisser P.S."/>
            <person name="Kaptein S.J."/>
            <person name="Beuken E."/>
            <person name="Bruggeman C.A."/>
            <person name="Vink C."/>
        </authorList>
    </citation>
    <scope>NUCLEOTIDE SEQUENCE [LARGE SCALE GENOMIC DNA]</scope>
    <source>
        <strain evidence="2 3">Maastricht</strain>
    </source>
</reference>
<sequence length="186" mass="21434">MDEEKARSWERYTTFMVNAEGRFPVCDMKRLIAFYDTLTPEEQVRFDDEVARRCEARLRMLYGRRSRRRPPIESDVGMADYDDARGDYDDDSENDEFLTDFEKSLRISRAVRQAELDAQRVRDEVEVPCCRPPLPLQPSPPPSPPRAASRGPLSLDGYPGLADQIGSAADRRQSPRKPKRKAKVRV</sequence>
<dbReference type="RefSeq" id="NP_064135.1">
    <property type="nucleotide sequence ID" value="NC_002512.2"/>
</dbReference>
<gene>
    <name evidence="2" type="primary">r29</name>
</gene>
<reference evidence="2 3" key="4">
    <citation type="journal article" date="1998" name="J. Virol.">
        <title>The R33 G protein-coupled receptor gene of rat cytomegalovirus plays an essential role in the pathogenesis of viral infection.</title>
        <authorList>
            <person name="Beisser P.S."/>
            <person name="Vink C."/>
            <person name="Van Dam J.G."/>
            <person name="Grauls G."/>
            <person name="Vanherle S.J."/>
            <person name="Bruggeman C.A."/>
        </authorList>
    </citation>
    <scope>NUCLEOTIDE SEQUENCE [LARGE SCALE GENOMIC DNA]</scope>
    <source>
        <strain evidence="2 3">Maastricht</strain>
    </source>
</reference>
<reference evidence="2 3" key="1">
    <citation type="journal article" date="1996" name="J. Gen. Virol.">
        <title>Cloning and sequence analysis of the genes encoding DNA polymerase, glycoprotein B, ICP18.5 and major DNA-binding protein of rat cytomegalovirus.</title>
        <authorList>
            <person name="Beuken E."/>
            <person name="Slobbe R."/>
            <person name="Bruggeman C.A."/>
            <person name="Vink C."/>
        </authorList>
    </citation>
    <scope>NUCLEOTIDE SEQUENCE [LARGE SCALE GENOMIC DNA]</scope>
    <source>
        <strain evidence="2 3">Maastricht</strain>
    </source>
</reference>
<protein>
    <submittedName>
        <fullName evidence="2">Pr29</fullName>
    </submittedName>
</protein>
<evidence type="ECO:0000313" key="2">
    <source>
        <dbReference type="EMBL" id="AAF99130.1"/>
    </source>
</evidence>
<reference evidence="2 3" key="7">
    <citation type="journal article" date="1999" name="J. Virol.">
        <title>Deletion of the R78 G protein-coupled receptor gene from rat cytomegalovirus results in an attenuated, syncytium-inducing mutant strain.</title>
        <authorList>
            <person name="Beisser P.S."/>
            <person name="Grauls G."/>
            <person name="Bruggeman C.A."/>
            <person name="Vink C."/>
        </authorList>
    </citation>
    <scope>NUCLEOTIDE SEQUENCE [LARGE SCALE GENOMIC DNA]</scope>
    <source>
        <strain evidence="2 3">Maastricht</strain>
    </source>
</reference>
<reference evidence="2 3" key="6">
    <citation type="journal article" date="1999" name="J. Gen. Virol.">
        <title>The rat cytomegalovirus R32 gene encodes a virion-associated protein that elicits a strong humoral immune response in infected rats.</title>
        <authorList>
            <person name="Beuken E."/>
            <person name="Grauls G."/>
            <person name="Bruggeman C.A."/>
            <person name="Vink C."/>
        </authorList>
    </citation>
    <scope>NUCLEOTIDE SEQUENCE [LARGE SCALE GENOMIC DNA]</scope>
    <source>
        <strain evidence="2 3">Maastricht</strain>
    </source>
</reference>
<reference evidence="2 3" key="9">
    <citation type="journal article" date="2000" name="J. Virol.">
        <title>Complete DNA sequence of the rat cytomegalovirus genome.</title>
        <authorList>
            <person name="Vink C."/>
            <person name="Beuken E."/>
            <person name="Bruggeman C.A."/>
        </authorList>
    </citation>
    <scope>NUCLEOTIDE SEQUENCE [LARGE SCALE GENOMIC DNA]</scope>
    <source>
        <strain evidence="2 3">Maastricht</strain>
    </source>
</reference>
<name>Q9DWF9_RCMVM</name>
<feature type="region of interest" description="Disordered" evidence="1">
    <location>
        <begin position="129"/>
        <end position="186"/>
    </location>
</feature>
<accession>Q9DWF9</accession>
<keyword evidence="3" id="KW-1185">Reference proteome</keyword>
<evidence type="ECO:0000256" key="1">
    <source>
        <dbReference type="SAM" id="MobiDB-lite"/>
    </source>
</evidence>
<organism evidence="2 3">
    <name type="scientific">Rat cytomegalovirus (strain Maastricht)</name>
    <dbReference type="NCBI Taxonomy" id="79700"/>
    <lineage>
        <taxon>Viruses</taxon>
        <taxon>Duplodnaviria</taxon>
        <taxon>Heunggongvirae</taxon>
        <taxon>Peploviricota</taxon>
        <taxon>Herviviricetes</taxon>
        <taxon>Herpesvirales</taxon>
        <taxon>Orthoherpesviridae</taxon>
        <taxon>Betaherpesvirinae</taxon>
        <taxon>Muromegalovirus</taxon>
        <taxon>Muromegalovirus muridbeta2</taxon>
        <taxon>Murid betaherpesvirus 2</taxon>
    </lineage>
</organism>
<feature type="region of interest" description="Disordered" evidence="1">
    <location>
        <begin position="71"/>
        <end position="95"/>
    </location>
</feature>
<feature type="compositionally biased region" description="Pro residues" evidence="1">
    <location>
        <begin position="130"/>
        <end position="145"/>
    </location>
</feature>
<feature type="compositionally biased region" description="Basic residues" evidence="1">
    <location>
        <begin position="174"/>
        <end position="186"/>
    </location>
</feature>
<dbReference type="EMBL" id="AF232689">
    <property type="protein sequence ID" value="AAF99130.1"/>
    <property type="molecule type" value="Genomic_DNA"/>
</dbReference>